<evidence type="ECO:0000313" key="2">
    <source>
        <dbReference type="EMBL" id="BDP43332.1"/>
    </source>
</evidence>
<organism evidence="2 3">
    <name type="scientific">Deinococcus aetherius</name>
    <dbReference type="NCBI Taxonomy" id="200252"/>
    <lineage>
        <taxon>Bacteria</taxon>
        <taxon>Thermotogati</taxon>
        <taxon>Deinococcota</taxon>
        <taxon>Deinococci</taxon>
        <taxon>Deinococcales</taxon>
        <taxon>Deinococcaceae</taxon>
        <taxon>Deinococcus</taxon>
    </lineage>
</organism>
<name>A0ABM8AI05_9DEIO</name>
<evidence type="ECO:0000313" key="3">
    <source>
        <dbReference type="Proteomes" id="UP001064971"/>
    </source>
</evidence>
<keyword evidence="3" id="KW-1185">Reference proteome</keyword>
<dbReference type="RefSeq" id="WP_264777825.1">
    <property type="nucleotide sequence ID" value="NZ_AP026561.1"/>
</dbReference>
<reference evidence="2" key="1">
    <citation type="submission" date="2022-07" db="EMBL/GenBank/DDBJ databases">
        <title>Complete Genome Sequence of the Radioresistant Bacterium Deinococcus aetherius ST0316, Isolated from the Air Dust collected in Lower Stratosphere above Japan.</title>
        <authorList>
            <person name="Satoh K."/>
            <person name="Hagiwara K."/>
            <person name="Katsumata K."/>
            <person name="Kubo A."/>
            <person name="Yokobori S."/>
            <person name="Yamagishi A."/>
            <person name="Oono Y."/>
            <person name="Narumi I."/>
        </authorList>
    </citation>
    <scope>NUCLEOTIDE SEQUENCE</scope>
    <source>
        <strain evidence="2">ST0316</strain>
        <plasmid evidence="2">pDAETH-1</plasmid>
    </source>
</reference>
<gene>
    <name evidence="2" type="ORF">DAETH_33010</name>
</gene>
<sequence>MTPPVECRARFSLEVRWQDIGGEWWAQVSGSGLSRPLSFDSPLALLEWLEREVCAPARPACPEPTIRSALLASPSAPRRTPALNLGFPPGTRQE</sequence>
<protein>
    <submittedName>
        <fullName evidence="2">Uncharacterized protein</fullName>
    </submittedName>
</protein>
<evidence type="ECO:0000256" key="1">
    <source>
        <dbReference type="SAM" id="MobiDB-lite"/>
    </source>
</evidence>
<accession>A0ABM8AI05</accession>
<dbReference type="EMBL" id="AP026561">
    <property type="protein sequence ID" value="BDP43332.1"/>
    <property type="molecule type" value="Genomic_DNA"/>
</dbReference>
<dbReference type="Proteomes" id="UP001064971">
    <property type="component" value="Plasmid pDAETH-1"/>
</dbReference>
<keyword evidence="2" id="KW-0614">Plasmid</keyword>
<geneLocation type="plasmid" evidence="2 3">
    <name>pDAETH-1</name>
</geneLocation>
<proteinExistence type="predicted"/>
<feature type="region of interest" description="Disordered" evidence="1">
    <location>
        <begin position="72"/>
        <end position="94"/>
    </location>
</feature>